<dbReference type="Gene3D" id="1.10.10.60">
    <property type="entry name" value="Homeodomain-like"/>
    <property type="match status" value="1"/>
</dbReference>
<keyword evidence="5 9" id="KW-0805">Transcription regulation</keyword>
<dbReference type="NCBIfam" id="NF004595">
    <property type="entry name" value="PRK05932.1-2"/>
    <property type="match status" value="1"/>
</dbReference>
<dbReference type="GO" id="GO:0006352">
    <property type="term" value="P:DNA-templated transcription initiation"/>
    <property type="evidence" value="ECO:0007669"/>
    <property type="project" value="InterPro"/>
</dbReference>
<dbReference type="GO" id="GO:0001216">
    <property type="term" value="F:DNA-binding transcription activator activity"/>
    <property type="evidence" value="ECO:0007669"/>
    <property type="project" value="InterPro"/>
</dbReference>
<evidence type="ECO:0000256" key="3">
    <source>
        <dbReference type="ARBA" id="ARBA00022679"/>
    </source>
</evidence>
<dbReference type="GO" id="GO:0000428">
    <property type="term" value="C:DNA-directed RNA polymerase complex"/>
    <property type="evidence" value="ECO:0007669"/>
    <property type="project" value="UniProtKB-KW"/>
</dbReference>
<evidence type="ECO:0000256" key="4">
    <source>
        <dbReference type="ARBA" id="ARBA00022695"/>
    </source>
</evidence>
<sequence length="510" mass="57210">MALGMELKLRMGMQLVMTPQLQMAIRLLQMSSMDLQEYLQEELEKNPLLEREDENGNAVDGDTAPLGEDGAAVDGAGLDGENYMEFMGNNSSTGEMDGFQIDEPQTPEVTHLSEDLPLDAEWSDVYSDAGSNFESHNNSLNTSEAPPLENTLVRNDTLSDHLIWQLGLSARDEHERALGMALVDAIDENGYLTAPLESFQETTGASLDDLEDALLLIQSFEPSGVGARNLAECLLLQLKADRMAVAPYTSLLAHLDDLARRDFRKLSRVLKLSEEDLASAVAVIHGLDPKPGLAYGSDQTSYVVPDVYVRKQNGKWVVEINPETQPRLRINRHYQDQISRYASADDKRFMTESARNAQWLIKSLEQRSSTIYRVAESIVRFQEDFLDKGPEYLKPLILKDVADDIGVHESTTSRVTSNKYMHTPRGIFELKYFFSSSLTSQSGESHSSEAVKFKIRKLVESEPLRRPFSDEKLAKMLKEQGINVARRTVAKYREALNIPSSSRRKQLGEK</sequence>
<gene>
    <name evidence="13" type="ordered locus">Mmc1_3334</name>
</gene>
<feature type="domain" description="RNA polymerase sigma factor 54 core-binding" evidence="12">
    <location>
        <begin position="148"/>
        <end position="334"/>
    </location>
</feature>
<evidence type="ECO:0000256" key="9">
    <source>
        <dbReference type="PIRNR" id="PIRNR000774"/>
    </source>
</evidence>
<keyword evidence="3 9" id="KW-0808">Transferase</keyword>
<evidence type="ECO:0000256" key="7">
    <source>
        <dbReference type="ARBA" id="ARBA00023125"/>
    </source>
</evidence>
<dbReference type="NCBIfam" id="NF004596">
    <property type="entry name" value="PRK05932.1-3"/>
    <property type="match status" value="1"/>
</dbReference>
<evidence type="ECO:0000256" key="10">
    <source>
        <dbReference type="SAM" id="MobiDB-lite"/>
    </source>
</evidence>
<dbReference type="eggNOG" id="COG1508">
    <property type="taxonomic scope" value="Bacteria"/>
</dbReference>
<dbReference type="PROSITE" id="PS00718">
    <property type="entry name" value="SIGMA54_2"/>
    <property type="match status" value="1"/>
</dbReference>
<name>A0LCX7_MAGMM</name>
<dbReference type="Pfam" id="PF00309">
    <property type="entry name" value="Sigma54_AID"/>
    <property type="match status" value="1"/>
</dbReference>
<reference evidence="13 14" key="2">
    <citation type="journal article" date="2012" name="Int. J. Syst. Evol. Microbiol.">
        <title>Magnetococcus marinus gen. nov., sp. nov., a marine, magnetotactic bacterium that represents a novel lineage (Magnetococcaceae fam. nov.; Magnetococcales ord. nov.) at the base of the Alphaproteobacteria.</title>
        <authorList>
            <person name="Bazylinski D.A."/>
            <person name="Williams T.J."/>
            <person name="Lefevre C.T."/>
            <person name="Berg R.J."/>
            <person name="Zhang C.L."/>
            <person name="Bowser S.S."/>
            <person name="Dean A.J."/>
            <person name="Beveridge T.J."/>
        </authorList>
    </citation>
    <scope>NUCLEOTIDE SEQUENCE [LARGE SCALE GENOMIC DNA]</scope>
    <source>
        <strain evidence="14">ATCC BAA-1437 / JCM 17883 / MC-1</strain>
    </source>
</reference>
<feature type="domain" description="RNA polymerase sigma factor 54 DNA-binding" evidence="11">
    <location>
        <begin position="349"/>
        <end position="506"/>
    </location>
</feature>
<dbReference type="Pfam" id="PF04963">
    <property type="entry name" value="Sigma54_CBD"/>
    <property type="match status" value="1"/>
</dbReference>
<dbReference type="STRING" id="156889.Mmc1_3334"/>
<evidence type="ECO:0000256" key="2">
    <source>
        <dbReference type="ARBA" id="ARBA00022478"/>
    </source>
</evidence>
<dbReference type="GO" id="GO:0016987">
    <property type="term" value="F:sigma factor activity"/>
    <property type="evidence" value="ECO:0007669"/>
    <property type="project" value="UniProtKB-KW"/>
</dbReference>
<keyword evidence="7 9" id="KW-0238">DNA-binding</keyword>
<evidence type="ECO:0000313" key="13">
    <source>
        <dbReference type="EMBL" id="ABK45820.1"/>
    </source>
</evidence>
<dbReference type="InterPro" id="IPR007046">
    <property type="entry name" value="RNA_pol_sigma_54_core-bd"/>
</dbReference>
<dbReference type="EMBL" id="CP000471">
    <property type="protein sequence ID" value="ABK45820.1"/>
    <property type="molecule type" value="Genomic_DNA"/>
</dbReference>
<dbReference type="PANTHER" id="PTHR32248:SF4">
    <property type="entry name" value="RNA POLYMERASE SIGMA-54 FACTOR"/>
    <property type="match status" value="1"/>
</dbReference>
<keyword evidence="4 9" id="KW-0548">Nucleotidyltransferase</keyword>
<evidence type="ECO:0000256" key="1">
    <source>
        <dbReference type="ARBA" id="ARBA00008798"/>
    </source>
</evidence>
<dbReference type="InterPro" id="IPR000394">
    <property type="entry name" value="RNA_pol_sigma_54"/>
</dbReference>
<evidence type="ECO:0000313" key="14">
    <source>
        <dbReference type="Proteomes" id="UP000002586"/>
    </source>
</evidence>
<keyword evidence="6 9" id="KW-0731">Sigma factor</keyword>
<proteinExistence type="inferred from homology"/>
<dbReference type="Proteomes" id="UP000002586">
    <property type="component" value="Chromosome"/>
</dbReference>
<keyword evidence="14" id="KW-1185">Reference proteome</keyword>
<comment type="similarity">
    <text evidence="1 9">Belongs to the sigma-54 factor family.</text>
</comment>
<dbReference type="GO" id="GO:0016779">
    <property type="term" value="F:nucleotidyltransferase activity"/>
    <property type="evidence" value="ECO:0007669"/>
    <property type="project" value="UniProtKB-KW"/>
</dbReference>
<dbReference type="KEGG" id="mgm:Mmc1_3334"/>
<dbReference type="PANTHER" id="PTHR32248">
    <property type="entry name" value="RNA POLYMERASE SIGMA-54 FACTOR"/>
    <property type="match status" value="1"/>
</dbReference>
<protein>
    <recommendedName>
        <fullName evidence="9">RNA polymerase sigma-54 factor</fullName>
    </recommendedName>
</protein>
<dbReference type="NCBIfam" id="TIGR02395">
    <property type="entry name" value="rpoN_sigma"/>
    <property type="match status" value="1"/>
</dbReference>
<evidence type="ECO:0000256" key="5">
    <source>
        <dbReference type="ARBA" id="ARBA00023015"/>
    </source>
</evidence>
<dbReference type="RefSeq" id="WP_011714879.1">
    <property type="nucleotide sequence ID" value="NC_008576.1"/>
</dbReference>
<dbReference type="InterPro" id="IPR038709">
    <property type="entry name" value="RpoN_core-bd_sf"/>
</dbReference>
<keyword evidence="8 9" id="KW-0804">Transcription</keyword>
<dbReference type="InterPro" id="IPR007634">
    <property type="entry name" value="RNA_pol_sigma_54_DNA-bd"/>
</dbReference>
<dbReference type="PIRSF" id="PIRSF000774">
    <property type="entry name" value="RpoN"/>
    <property type="match status" value="1"/>
</dbReference>
<dbReference type="AlphaFoldDB" id="A0LCX7"/>
<comment type="function">
    <text evidence="9">Sigma factors are initiation factors that promote the attachment of RNA polymerase to specific initiation sites and are then released.</text>
</comment>
<evidence type="ECO:0000259" key="12">
    <source>
        <dbReference type="Pfam" id="PF04963"/>
    </source>
</evidence>
<organism evidence="13 14">
    <name type="scientific">Magnetococcus marinus (strain ATCC BAA-1437 / JCM 17883 / MC-1)</name>
    <dbReference type="NCBI Taxonomy" id="156889"/>
    <lineage>
        <taxon>Bacteria</taxon>
        <taxon>Pseudomonadati</taxon>
        <taxon>Pseudomonadota</taxon>
        <taxon>Magnetococcia</taxon>
        <taxon>Magnetococcales</taxon>
        <taxon>Magnetococcaceae</taxon>
        <taxon>Magnetococcus</taxon>
    </lineage>
</organism>
<dbReference type="GO" id="GO:0003677">
    <property type="term" value="F:DNA binding"/>
    <property type="evidence" value="ECO:0007669"/>
    <property type="project" value="UniProtKB-KW"/>
</dbReference>
<keyword evidence="2 9" id="KW-0240">DNA-directed RNA polymerase</keyword>
<dbReference type="NCBIfam" id="NF009118">
    <property type="entry name" value="PRK12469.1"/>
    <property type="match status" value="1"/>
</dbReference>
<dbReference type="Pfam" id="PF04552">
    <property type="entry name" value="Sigma54_DBD"/>
    <property type="match status" value="1"/>
</dbReference>
<dbReference type="PRINTS" id="PR00045">
    <property type="entry name" value="SIGMA54FCT"/>
</dbReference>
<dbReference type="PROSITE" id="PS50044">
    <property type="entry name" value="SIGMA54_3"/>
    <property type="match status" value="1"/>
</dbReference>
<dbReference type="OrthoDB" id="9814402at2"/>
<evidence type="ECO:0000256" key="6">
    <source>
        <dbReference type="ARBA" id="ARBA00023082"/>
    </source>
</evidence>
<feature type="region of interest" description="Disordered" evidence="10">
    <location>
        <begin position="48"/>
        <end position="68"/>
    </location>
</feature>
<accession>A0LCX7</accession>
<reference evidence="14" key="1">
    <citation type="journal article" date="2009" name="Appl. Environ. Microbiol.">
        <title>Complete genome sequence of the chemolithoautotrophic marine magnetotactic coccus strain MC-1.</title>
        <authorList>
            <person name="Schubbe S."/>
            <person name="Williams T.J."/>
            <person name="Xie G."/>
            <person name="Kiss H.E."/>
            <person name="Brettin T.S."/>
            <person name="Martinez D."/>
            <person name="Ross C.A."/>
            <person name="Schuler D."/>
            <person name="Cox B.L."/>
            <person name="Nealson K.H."/>
            <person name="Bazylinski D.A."/>
        </authorList>
    </citation>
    <scope>NUCLEOTIDE SEQUENCE [LARGE SCALE GENOMIC DNA]</scope>
    <source>
        <strain evidence="14">ATCC BAA-1437 / JCM 17883 / MC-1</strain>
    </source>
</reference>
<dbReference type="Gene3D" id="1.10.10.1330">
    <property type="entry name" value="RNA polymerase sigma-54 factor, core-binding domain"/>
    <property type="match status" value="1"/>
</dbReference>
<evidence type="ECO:0000259" key="11">
    <source>
        <dbReference type="Pfam" id="PF04552"/>
    </source>
</evidence>
<evidence type="ECO:0000256" key="8">
    <source>
        <dbReference type="ARBA" id="ARBA00023163"/>
    </source>
</evidence>
<dbReference type="HOGENOM" id="CLU_020569_0_1_5"/>